<dbReference type="InterPro" id="IPR013597">
    <property type="entry name" value="Mat_intron_G2"/>
</dbReference>
<evidence type="ECO:0000313" key="3">
    <source>
        <dbReference type="EMBL" id="MBA4602209.1"/>
    </source>
</evidence>
<feature type="compositionally biased region" description="Polar residues" evidence="1">
    <location>
        <begin position="93"/>
        <end position="105"/>
    </location>
</feature>
<evidence type="ECO:0000259" key="2">
    <source>
        <dbReference type="Pfam" id="PF08388"/>
    </source>
</evidence>
<dbReference type="Pfam" id="PF08388">
    <property type="entry name" value="GIIM"/>
    <property type="match status" value="1"/>
</dbReference>
<name>A0A7W2AQQ7_9BACL</name>
<gene>
    <name evidence="3" type="ORF">H2C83_07740</name>
</gene>
<evidence type="ECO:0000313" key="4">
    <source>
        <dbReference type="Proteomes" id="UP000538292"/>
    </source>
</evidence>
<reference evidence="3 4" key="1">
    <citation type="submission" date="2020-07" db="EMBL/GenBank/DDBJ databases">
        <title>Thermoactinomyces phylogeny.</title>
        <authorList>
            <person name="Dunlap C."/>
        </authorList>
    </citation>
    <scope>NUCLEOTIDE SEQUENCE [LARGE SCALE GENOMIC DNA]</scope>
    <source>
        <strain evidence="3 4">AMNI-1</strain>
    </source>
</reference>
<feature type="compositionally biased region" description="Basic and acidic residues" evidence="1">
    <location>
        <begin position="68"/>
        <end position="88"/>
    </location>
</feature>
<comment type="caution">
    <text evidence="3">The sequence shown here is derived from an EMBL/GenBank/DDBJ whole genome shotgun (WGS) entry which is preliminary data.</text>
</comment>
<keyword evidence="4" id="KW-1185">Reference proteome</keyword>
<proteinExistence type="predicted"/>
<evidence type="ECO:0000256" key="1">
    <source>
        <dbReference type="SAM" id="MobiDB-lite"/>
    </source>
</evidence>
<sequence>MVGWRNCFSHADNQTPFQQLNEWFRRRIGIRLWKQWKKLKNKVKRLITLGIPKEKACERGNTHKNIGKSHESSRHGDPRPPDPSHKACDFITSGKTSRQLVSDSLSPDIKPITFR</sequence>
<organism evidence="3 4">
    <name type="scientific">Thermoactinomyces mirandus</name>
    <dbReference type="NCBI Taxonomy" id="2756294"/>
    <lineage>
        <taxon>Bacteria</taxon>
        <taxon>Bacillati</taxon>
        <taxon>Bacillota</taxon>
        <taxon>Bacilli</taxon>
        <taxon>Bacillales</taxon>
        <taxon>Thermoactinomycetaceae</taxon>
        <taxon>Thermoactinomyces</taxon>
    </lineage>
</organism>
<dbReference type="EMBL" id="JACEOL010000025">
    <property type="protein sequence ID" value="MBA4602209.1"/>
    <property type="molecule type" value="Genomic_DNA"/>
</dbReference>
<dbReference type="RefSeq" id="WP_181739477.1">
    <property type="nucleotide sequence ID" value="NZ_JACEOL010000025.1"/>
</dbReference>
<dbReference type="AlphaFoldDB" id="A0A7W2AQQ7"/>
<dbReference type="Proteomes" id="UP000538292">
    <property type="component" value="Unassembled WGS sequence"/>
</dbReference>
<feature type="region of interest" description="Disordered" evidence="1">
    <location>
        <begin position="58"/>
        <end position="115"/>
    </location>
</feature>
<accession>A0A7W2AQQ7</accession>
<protein>
    <recommendedName>
        <fullName evidence="2">Group II intron maturase-specific domain-containing protein</fullName>
    </recommendedName>
</protein>
<feature type="domain" description="Group II intron maturase-specific" evidence="2">
    <location>
        <begin position="2"/>
        <end position="44"/>
    </location>
</feature>